<dbReference type="SUPFAM" id="SSF52833">
    <property type="entry name" value="Thioredoxin-like"/>
    <property type="match status" value="1"/>
</dbReference>
<dbReference type="GO" id="GO:0050660">
    <property type="term" value="F:flavin adenine dinucleotide binding"/>
    <property type="evidence" value="ECO:0007669"/>
    <property type="project" value="InterPro"/>
</dbReference>
<evidence type="ECO:0000259" key="16">
    <source>
        <dbReference type="Pfam" id="PF02852"/>
    </source>
</evidence>
<dbReference type="PROSITE" id="PS00076">
    <property type="entry name" value="PYRIDINE_REDOX_1"/>
    <property type="match status" value="1"/>
</dbReference>
<dbReference type="Pfam" id="PF07992">
    <property type="entry name" value="Pyr_redox_2"/>
    <property type="match status" value="1"/>
</dbReference>
<dbReference type="FunFam" id="3.30.390.30:FF:000004">
    <property type="entry name" value="Thioredoxin reductase 1, cytoplasmic"/>
    <property type="match status" value="1"/>
</dbReference>
<evidence type="ECO:0000256" key="13">
    <source>
        <dbReference type="ARBA" id="ARBA00054062"/>
    </source>
</evidence>
<dbReference type="OMA" id="MPTKYDL"/>
<comment type="similarity">
    <text evidence="3 14">Belongs to the class-I pyridine nucleotide-disulfide oxidoreductase family.</text>
</comment>
<evidence type="ECO:0000259" key="15">
    <source>
        <dbReference type="Pfam" id="PF00462"/>
    </source>
</evidence>
<dbReference type="PROSITE" id="PS51354">
    <property type="entry name" value="GLUTAREDOXIN_2"/>
    <property type="match status" value="1"/>
</dbReference>
<dbReference type="FunFam" id="3.40.30.10:FF:000093">
    <property type="entry name" value="Glutaredoxin 2"/>
    <property type="match status" value="1"/>
</dbReference>
<dbReference type="Gene3D" id="3.40.30.10">
    <property type="entry name" value="Glutaredoxin"/>
    <property type="match status" value="1"/>
</dbReference>
<accession>A0A226DMU3</accession>
<dbReference type="PRINTS" id="PR00411">
    <property type="entry name" value="PNDRDTASEI"/>
</dbReference>
<comment type="cofactor">
    <cofactor evidence="1">
        <name>FAD</name>
        <dbReference type="ChEBI" id="CHEBI:57692"/>
    </cofactor>
</comment>
<keyword evidence="11 14" id="KW-0676">Redox-active center</keyword>
<dbReference type="CDD" id="cd03419">
    <property type="entry name" value="GRX_GRXh_1_2_like"/>
    <property type="match status" value="1"/>
</dbReference>
<gene>
    <name evidence="18" type="ORF">Fcan01_19784</name>
</gene>
<dbReference type="Pfam" id="PF00462">
    <property type="entry name" value="Glutaredoxin"/>
    <property type="match status" value="1"/>
</dbReference>
<evidence type="ECO:0000313" key="19">
    <source>
        <dbReference type="Proteomes" id="UP000198287"/>
    </source>
</evidence>
<sequence>LTLDLVHIQSTSVADWLAVLLKLVVFVVIQIKIRWQKVLPGDRSVRERSCEKGAINSHLKKLKVILIVRRQHLMPFLWKQLFSSSSIITRSIHQNLSRRSCYLQTFPQSRHFFLPKVPPRTQHQYNYFPQSFQLSGGGPIFPLYHQKHNFHTGELLNFAAMPPISQNLAVEKMEEFIKANEVMVFSKSYCPFCKKVKALFTDLGINYHAYELDLIDPDEAALLQAALKEKSGMSTVPNVFIKGNHIGGCDDTFKKHQQVGLLNVLKGSNDMDSTAGESSSYDYDLIVIGGGSGGLAASKEAAKLGKKVAVCDFVKPTPVGTTWGLGGTCVNVGCIPKKLMHQSALLGTALDDSRAFGWNIPEDGKAHDWPAMVEAIQNYIASLNWGYRVALKDAKVTYLNEFAEFVNDRTINTTNKKGKTQQVTAQNFIVAVGGRPRYPDIPGALEFGITSDDLFSLPHNPGKTLCIGASYIALECAGFLAGVGIESTVMVRSILLRGFDQQISGMIGEHMSEHGVKFLNGWVPTSIVKLEEGTPPRLLVTAKESDGQGTMELEVNTVVFAIGRDPCTKDLHLDAAGVKLSSKSGKIYTNDSDQSNVNHIYAIGDVAESRPELTPVAIQSGVLLARRLFGGSQVLTDYINVPTTVFTPLEYGCIGISEEDAINKYGGDDIEVYHTNFQPLECTLPKRDENKCYTKLVCVKSENERVVGFHYLGPHAGEVTQGFGLGIKLGATKNDFDSLIGIHPTTAETFTTMGITKSSGLNAQKTGC</sequence>
<evidence type="ECO:0000256" key="3">
    <source>
        <dbReference type="ARBA" id="ARBA00007532"/>
    </source>
</evidence>
<evidence type="ECO:0000259" key="17">
    <source>
        <dbReference type="Pfam" id="PF07992"/>
    </source>
</evidence>
<dbReference type="Gene3D" id="3.50.50.60">
    <property type="entry name" value="FAD/NAD(P)-binding domain"/>
    <property type="match status" value="2"/>
</dbReference>
<evidence type="ECO:0000256" key="11">
    <source>
        <dbReference type="ARBA" id="ARBA00023284"/>
    </source>
</evidence>
<feature type="domain" description="Glutaredoxin" evidence="15">
    <location>
        <begin position="182"/>
        <end position="246"/>
    </location>
</feature>
<keyword evidence="6 14" id="KW-0274">FAD</keyword>
<dbReference type="GO" id="GO:0004791">
    <property type="term" value="F:thioredoxin-disulfide reductase (NADPH) activity"/>
    <property type="evidence" value="ECO:0007669"/>
    <property type="project" value="UniProtKB-EC"/>
</dbReference>
<dbReference type="InterPro" id="IPR046952">
    <property type="entry name" value="GSHR/TRXR-like"/>
</dbReference>
<dbReference type="GO" id="GO:0034599">
    <property type="term" value="P:cellular response to oxidative stress"/>
    <property type="evidence" value="ECO:0007669"/>
    <property type="project" value="TreeGrafter"/>
</dbReference>
<evidence type="ECO:0000256" key="7">
    <source>
        <dbReference type="ARBA" id="ARBA00022857"/>
    </source>
</evidence>
<comment type="function">
    <text evidence="13">Thioredoxin system is a major player in glutathione metabolism, due to the demonstrated absence of a glutathione reductase. Functionally interacts with the Sod/Cat reactive oxidation species (ROS) defense system and thereby has a role in preadult development and life span. Lack of a glutathione reductase suggests antioxidant defense in Drosophila, and probably in related insects, differs fundamentally from that in other organisms.</text>
</comment>
<evidence type="ECO:0000313" key="18">
    <source>
        <dbReference type="EMBL" id="OXA45536.1"/>
    </source>
</evidence>
<dbReference type="FunFam" id="3.50.50.60:FF:000190">
    <property type="entry name" value="Thioredoxin reductase"/>
    <property type="match status" value="1"/>
</dbReference>
<feature type="non-terminal residue" evidence="18">
    <location>
        <position position="1"/>
    </location>
</feature>
<evidence type="ECO:0000256" key="8">
    <source>
        <dbReference type="ARBA" id="ARBA00022933"/>
    </source>
</evidence>
<keyword evidence="8" id="KW-0712">Selenocysteine</keyword>
<dbReference type="STRING" id="158441.A0A226DMU3"/>
<dbReference type="InterPro" id="IPR016156">
    <property type="entry name" value="FAD/NAD-linked_Rdtase_dimer_sf"/>
</dbReference>
<dbReference type="InterPro" id="IPR011767">
    <property type="entry name" value="GLR_AS"/>
</dbReference>
<dbReference type="GO" id="GO:0006749">
    <property type="term" value="P:glutathione metabolic process"/>
    <property type="evidence" value="ECO:0007669"/>
    <property type="project" value="TreeGrafter"/>
</dbReference>
<evidence type="ECO:0000256" key="9">
    <source>
        <dbReference type="ARBA" id="ARBA00023002"/>
    </source>
</evidence>
<comment type="caution">
    <text evidence="18">The sequence shown here is derived from an EMBL/GenBank/DDBJ whole genome shotgun (WGS) entry which is preliminary data.</text>
</comment>
<dbReference type="Gene3D" id="3.30.390.30">
    <property type="match status" value="1"/>
</dbReference>
<evidence type="ECO:0000256" key="10">
    <source>
        <dbReference type="ARBA" id="ARBA00023157"/>
    </source>
</evidence>
<dbReference type="InterPro" id="IPR006338">
    <property type="entry name" value="Thioredoxin/glutathione_Rdtase"/>
</dbReference>
<evidence type="ECO:0000256" key="1">
    <source>
        <dbReference type="ARBA" id="ARBA00001974"/>
    </source>
</evidence>
<dbReference type="EMBL" id="LNIX01000017">
    <property type="protein sequence ID" value="OXA45536.1"/>
    <property type="molecule type" value="Genomic_DNA"/>
</dbReference>
<dbReference type="Pfam" id="PF02852">
    <property type="entry name" value="Pyr_redox_dim"/>
    <property type="match status" value="1"/>
</dbReference>
<dbReference type="InterPro" id="IPR004099">
    <property type="entry name" value="Pyr_nucl-diS_OxRdtase_dimer"/>
</dbReference>
<dbReference type="GO" id="GO:0045454">
    <property type="term" value="P:cell redox homeostasis"/>
    <property type="evidence" value="ECO:0007669"/>
    <property type="project" value="InterPro"/>
</dbReference>
<evidence type="ECO:0000256" key="2">
    <source>
        <dbReference type="ARBA" id="ARBA00002549"/>
    </source>
</evidence>
<feature type="domain" description="FAD/NAD(P)-binding" evidence="17">
    <location>
        <begin position="283"/>
        <end position="621"/>
    </location>
</feature>
<dbReference type="PANTHER" id="PTHR42737">
    <property type="entry name" value="GLUTATHIONE REDUCTASE"/>
    <property type="match status" value="1"/>
</dbReference>
<feature type="domain" description="Pyridine nucleotide-disulphide oxidoreductase dimerisation" evidence="16">
    <location>
        <begin position="641"/>
        <end position="753"/>
    </location>
</feature>
<keyword evidence="9 14" id="KW-0560">Oxidoreductase</keyword>
<dbReference type="PROSITE" id="PS00195">
    <property type="entry name" value="GLUTAREDOXIN_1"/>
    <property type="match status" value="1"/>
</dbReference>
<dbReference type="OrthoDB" id="5956163at2759"/>
<dbReference type="InterPro" id="IPR036188">
    <property type="entry name" value="FAD/NAD-bd_sf"/>
</dbReference>
<evidence type="ECO:0000256" key="4">
    <source>
        <dbReference type="ARBA" id="ARBA00012610"/>
    </source>
</evidence>
<dbReference type="NCBIfam" id="TIGR01438">
    <property type="entry name" value="TGR"/>
    <property type="match status" value="1"/>
</dbReference>
<keyword evidence="5 14" id="KW-0285">Flavoprotein</keyword>
<dbReference type="GO" id="GO:0005739">
    <property type="term" value="C:mitochondrion"/>
    <property type="evidence" value="ECO:0007669"/>
    <property type="project" value="TreeGrafter"/>
</dbReference>
<comment type="catalytic activity">
    <reaction evidence="12">
        <text>[thioredoxin]-dithiol + NADP(+) = [thioredoxin]-disulfide + NADPH + H(+)</text>
        <dbReference type="Rhea" id="RHEA:20345"/>
        <dbReference type="Rhea" id="RHEA-COMP:10698"/>
        <dbReference type="Rhea" id="RHEA-COMP:10700"/>
        <dbReference type="ChEBI" id="CHEBI:15378"/>
        <dbReference type="ChEBI" id="CHEBI:29950"/>
        <dbReference type="ChEBI" id="CHEBI:50058"/>
        <dbReference type="ChEBI" id="CHEBI:57783"/>
        <dbReference type="ChEBI" id="CHEBI:58349"/>
        <dbReference type="EC" id="1.8.1.9"/>
    </reaction>
</comment>
<dbReference type="PANTHER" id="PTHR42737:SF8">
    <property type="entry name" value="THIOREDOXIN-DISULFIDE REDUCTASE"/>
    <property type="match status" value="1"/>
</dbReference>
<dbReference type="InterPro" id="IPR023753">
    <property type="entry name" value="FAD/NAD-binding_dom"/>
</dbReference>
<comment type="function">
    <text evidence="2">Has a glutathione-disulfide oxidoreductase activity in the presence of NADPH and glutathione reductase. Reduces low molecular weight disulfides and proteins.</text>
</comment>
<reference evidence="18 19" key="1">
    <citation type="submission" date="2015-12" db="EMBL/GenBank/DDBJ databases">
        <title>The genome of Folsomia candida.</title>
        <authorList>
            <person name="Faddeeva A."/>
            <person name="Derks M.F."/>
            <person name="Anvar Y."/>
            <person name="Smit S."/>
            <person name="Van Straalen N."/>
            <person name="Roelofs D."/>
        </authorList>
    </citation>
    <scope>NUCLEOTIDE SEQUENCE [LARGE SCALE GENOMIC DNA]</scope>
    <source>
        <strain evidence="18 19">VU population</strain>
        <tissue evidence="18">Whole body</tissue>
    </source>
</reference>
<proteinExistence type="inferred from homology"/>
<name>A0A226DMU3_FOLCA</name>
<dbReference type="SUPFAM" id="SSF51905">
    <property type="entry name" value="FAD/NAD(P)-binding domain"/>
    <property type="match status" value="1"/>
</dbReference>
<organism evidence="18 19">
    <name type="scientific">Folsomia candida</name>
    <name type="common">Springtail</name>
    <dbReference type="NCBI Taxonomy" id="158441"/>
    <lineage>
        <taxon>Eukaryota</taxon>
        <taxon>Metazoa</taxon>
        <taxon>Ecdysozoa</taxon>
        <taxon>Arthropoda</taxon>
        <taxon>Hexapoda</taxon>
        <taxon>Collembola</taxon>
        <taxon>Entomobryomorpha</taxon>
        <taxon>Isotomoidea</taxon>
        <taxon>Isotomidae</taxon>
        <taxon>Proisotominae</taxon>
        <taxon>Folsomia</taxon>
    </lineage>
</organism>
<dbReference type="InterPro" id="IPR012999">
    <property type="entry name" value="Pyr_OxRdtase_I_AS"/>
</dbReference>
<keyword evidence="19" id="KW-1185">Reference proteome</keyword>
<dbReference type="InterPro" id="IPR036249">
    <property type="entry name" value="Thioredoxin-like_sf"/>
</dbReference>
<evidence type="ECO:0000256" key="5">
    <source>
        <dbReference type="ARBA" id="ARBA00022630"/>
    </source>
</evidence>
<evidence type="ECO:0000256" key="14">
    <source>
        <dbReference type="RuleBase" id="RU003691"/>
    </source>
</evidence>
<dbReference type="SUPFAM" id="SSF55424">
    <property type="entry name" value="FAD/NAD-linked reductases, dimerisation (C-terminal) domain"/>
    <property type="match status" value="1"/>
</dbReference>
<dbReference type="GO" id="GO:0004362">
    <property type="term" value="F:glutathione-disulfide reductase (NADPH) activity"/>
    <property type="evidence" value="ECO:0007669"/>
    <property type="project" value="TreeGrafter"/>
</dbReference>
<dbReference type="GO" id="GO:0005829">
    <property type="term" value="C:cytosol"/>
    <property type="evidence" value="ECO:0007669"/>
    <property type="project" value="TreeGrafter"/>
</dbReference>
<evidence type="ECO:0000256" key="6">
    <source>
        <dbReference type="ARBA" id="ARBA00022827"/>
    </source>
</evidence>
<protein>
    <recommendedName>
        <fullName evidence="4">thioredoxin-disulfide reductase (NADPH)</fullName>
        <ecNumber evidence="4">1.8.1.9</ecNumber>
    </recommendedName>
</protein>
<dbReference type="EC" id="1.8.1.9" evidence="4"/>
<keyword evidence="10" id="KW-1015">Disulfide bond</keyword>
<dbReference type="Proteomes" id="UP000198287">
    <property type="component" value="Unassembled WGS sequence"/>
</dbReference>
<dbReference type="AlphaFoldDB" id="A0A226DMU3"/>
<dbReference type="InterPro" id="IPR002109">
    <property type="entry name" value="Glutaredoxin"/>
</dbReference>
<keyword evidence="7" id="KW-0521">NADP</keyword>
<dbReference type="PRINTS" id="PR00368">
    <property type="entry name" value="FADPNR"/>
</dbReference>
<evidence type="ECO:0000256" key="12">
    <source>
        <dbReference type="ARBA" id="ARBA00048132"/>
    </source>
</evidence>